<evidence type="ECO:0000259" key="2">
    <source>
        <dbReference type="Pfam" id="PF16539"/>
    </source>
</evidence>
<feature type="domain" description="Flagellar assembly protein T middle" evidence="2">
    <location>
        <begin position="106"/>
        <end position="269"/>
    </location>
</feature>
<dbReference type="PROSITE" id="PS51257">
    <property type="entry name" value="PROKAR_LIPOPROTEIN"/>
    <property type="match status" value="1"/>
</dbReference>
<dbReference type="Gene3D" id="3.40.50.10610">
    <property type="entry name" value="ABC-type transport auxiliary lipoprotein component"/>
    <property type="match status" value="1"/>
</dbReference>
<keyword evidence="4" id="KW-1185">Reference proteome</keyword>
<dbReference type="Proteomes" id="UP001162780">
    <property type="component" value="Chromosome"/>
</dbReference>
<dbReference type="EMBL" id="CP113517">
    <property type="protein sequence ID" value="WAR45858.1"/>
    <property type="molecule type" value="Genomic_DNA"/>
</dbReference>
<protein>
    <recommendedName>
        <fullName evidence="2">Flagellar assembly protein T middle domain-containing protein</fullName>
    </recommendedName>
</protein>
<organism evidence="3 4">
    <name type="scientific">Methylomonas rapida</name>
    <dbReference type="NCBI Taxonomy" id="2963939"/>
    <lineage>
        <taxon>Bacteria</taxon>
        <taxon>Pseudomonadati</taxon>
        <taxon>Pseudomonadota</taxon>
        <taxon>Gammaproteobacteria</taxon>
        <taxon>Methylococcales</taxon>
        <taxon>Methylococcaceae</taxon>
        <taxon>Methylomonas</taxon>
    </lineage>
</organism>
<feature type="chain" id="PRO_5046880459" description="Flagellar assembly protein T middle domain-containing protein" evidence="1">
    <location>
        <begin position="20"/>
        <end position="390"/>
    </location>
</feature>
<evidence type="ECO:0000313" key="4">
    <source>
        <dbReference type="Proteomes" id="UP001162780"/>
    </source>
</evidence>
<accession>A0ABY7GMX4</accession>
<reference evidence="3" key="1">
    <citation type="submission" date="2022-11" db="EMBL/GenBank/DDBJ databases">
        <title>Methylomonas rapida sp. nov., Carotenoid-Producing Obligate Methanotrophs with High Growth Characteristics and Biotechnological Potential.</title>
        <authorList>
            <person name="Tikhonova E.N."/>
            <person name="Suleimanov R.Z."/>
            <person name="Miroshnikov K."/>
            <person name="Oshkin I.Y."/>
            <person name="Belova S.E."/>
            <person name="Danilova O.V."/>
            <person name="Ashikhmin A."/>
            <person name="Konopkin A."/>
            <person name="But S.Y."/>
            <person name="Khmelenina V.N."/>
            <person name="Kuznetsov N."/>
            <person name="Pimenov N.V."/>
            <person name="Dedysh S.N."/>
        </authorList>
    </citation>
    <scope>NUCLEOTIDE SEQUENCE</scope>
    <source>
        <strain evidence="3">MP1</strain>
    </source>
</reference>
<evidence type="ECO:0000256" key="1">
    <source>
        <dbReference type="SAM" id="SignalP"/>
    </source>
</evidence>
<evidence type="ECO:0000313" key="3">
    <source>
        <dbReference type="EMBL" id="WAR45858.1"/>
    </source>
</evidence>
<dbReference type="InterPro" id="IPR032386">
    <property type="entry name" value="FlgT_M"/>
</dbReference>
<proteinExistence type="predicted"/>
<dbReference type="RefSeq" id="WP_255186765.1">
    <property type="nucleotide sequence ID" value="NZ_CP113517.1"/>
</dbReference>
<sequence length="390" mass="42195">MAGKRWLFLLSLALLAACASVDDKSIETVATSRRQATLHGSAPIVGGDLEGARRAAIDNAIAQASEQLRRDRAESLLAGDIKVVDEWQEGGAFHVQAVAVLSRQKSCQAPYRKKILVTAFPAVNTEQISGTDSQDLYGGIPREIANRLMESGDFIARNMTKTSLYDRPDLAPEIPPSEFHRVPVLLTLARQQDVQLVLAGVIRDFRIEATEYVRGSGILAAVKSVMRDYIARRSIGVDVYVYDGFTGALLFQHRYTDSILGDVSLPQGYTVGSERFESSPAGHKISEIIQQASEDIQQLFACHPFSARVERVGDNRVVIAAGAQDGIRAGDRMTVYSAGDSDTAGMGFTRPIASIVISEVGPSMSAGQLEDSISPGMVRPGDWVRTISTP</sequence>
<keyword evidence="1" id="KW-0732">Signal</keyword>
<feature type="signal peptide" evidence="1">
    <location>
        <begin position="1"/>
        <end position="19"/>
    </location>
</feature>
<gene>
    <name evidence="3" type="ORF">NM686_004900</name>
</gene>
<name>A0ABY7GMX4_9GAMM</name>
<dbReference type="Pfam" id="PF16539">
    <property type="entry name" value="FlgT_M"/>
    <property type="match status" value="1"/>
</dbReference>